<dbReference type="Gene3D" id="1.10.40.30">
    <property type="entry name" value="Fumarase/aspartase (C-terminal domain)"/>
    <property type="match status" value="1"/>
</dbReference>
<dbReference type="Gene3D" id="1.20.200.10">
    <property type="entry name" value="Fumarase/aspartase (Central domain)"/>
    <property type="match status" value="1"/>
</dbReference>
<dbReference type="SUPFAM" id="SSF48557">
    <property type="entry name" value="L-aspartase-like"/>
    <property type="match status" value="1"/>
</dbReference>
<protein>
    <recommendedName>
        <fullName evidence="5 11">Adenylosuccinate lyase</fullName>
        <shortName evidence="12">ASL</shortName>
        <ecNumber evidence="4 11">4.3.2.2</ecNumber>
    </recommendedName>
    <alternativeName>
        <fullName evidence="9 12">Adenylosuccinase</fullName>
    </alternativeName>
</protein>
<accession>A0A1J4SC79</accession>
<evidence type="ECO:0000256" key="3">
    <source>
        <dbReference type="ARBA" id="ARBA00008273"/>
    </source>
</evidence>
<comment type="pathway">
    <text evidence="2 12">Purine metabolism; AMP biosynthesis via de novo pathway; AMP from IMP: step 2/2.</text>
</comment>
<dbReference type="InterPro" id="IPR024083">
    <property type="entry name" value="Fumarase/histidase_N"/>
</dbReference>
<comment type="catalytic activity">
    <reaction evidence="10">
        <text>N(6)-(1,2-dicarboxyethyl)-AMP = fumarate + AMP</text>
        <dbReference type="Rhea" id="RHEA:16853"/>
        <dbReference type="ChEBI" id="CHEBI:29806"/>
        <dbReference type="ChEBI" id="CHEBI:57567"/>
        <dbReference type="ChEBI" id="CHEBI:456215"/>
        <dbReference type="EC" id="4.3.2.2"/>
    </reaction>
    <physiologicalReaction direction="left-to-right" evidence="10">
        <dbReference type="Rhea" id="RHEA:16854"/>
    </physiologicalReaction>
</comment>
<dbReference type="InterPro" id="IPR020557">
    <property type="entry name" value="Fumarate_lyase_CS"/>
</dbReference>
<dbReference type="PANTHER" id="PTHR43172:SF1">
    <property type="entry name" value="ADENYLOSUCCINATE LYASE"/>
    <property type="match status" value="1"/>
</dbReference>
<name>A0A1J4SC79_9BACT</name>
<evidence type="ECO:0000259" key="13">
    <source>
        <dbReference type="SMART" id="SM00998"/>
    </source>
</evidence>
<dbReference type="PRINTS" id="PR00149">
    <property type="entry name" value="FUMRATELYASE"/>
</dbReference>
<dbReference type="FunFam" id="1.20.200.10:FF:000008">
    <property type="entry name" value="Adenylosuccinate lyase"/>
    <property type="match status" value="1"/>
</dbReference>
<comment type="pathway">
    <text evidence="1 12">Purine metabolism; IMP biosynthesis via de novo pathway; 5-amino-1-(5-phospho-D-ribosyl)imidazole-4-carboxamide from 5-amino-1-(5-phospho-D-ribosyl)imidazole-4-carboxylate: step 2/2.</text>
</comment>
<dbReference type="Proteomes" id="UP000182278">
    <property type="component" value="Unassembled WGS sequence"/>
</dbReference>
<dbReference type="Pfam" id="PF00206">
    <property type="entry name" value="Lyase_1"/>
    <property type="match status" value="1"/>
</dbReference>
<evidence type="ECO:0000256" key="7">
    <source>
        <dbReference type="ARBA" id="ARBA00023239"/>
    </source>
</evidence>
<evidence type="ECO:0000256" key="4">
    <source>
        <dbReference type="ARBA" id="ARBA00012339"/>
    </source>
</evidence>
<dbReference type="InterPro" id="IPR000362">
    <property type="entry name" value="Fumarate_lyase_fam"/>
</dbReference>
<dbReference type="GO" id="GO:0006189">
    <property type="term" value="P:'de novo' IMP biosynthetic process"/>
    <property type="evidence" value="ECO:0007669"/>
    <property type="project" value="UniProtKB-UniPathway"/>
</dbReference>
<dbReference type="PROSITE" id="PS00163">
    <property type="entry name" value="FUMARATE_LYASES"/>
    <property type="match status" value="1"/>
</dbReference>
<evidence type="ECO:0000256" key="1">
    <source>
        <dbReference type="ARBA" id="ARBA00004706"/>
    </source>
</evidence>
<keyword evidence="6 12" id="KW-0658">Purine biosynthesis</keyword>
<comment type="catalytic activity">
    <reaction evidence="8">
        <text>(2S)-2-[5-amino-1-(5-phospho-beta-D-ribosyl)imidazole-4-carboxamido]succinate = 5-amino-1-(5-phospho-beta-D-ribosyl)imidazole-4-carboxamide + fumarate</text>
        <dbReference type="Rhea" id="RHEA:23920"/>
        <dbReference type="ChEBI" id="CHEBI:29806"/>
        <dbReference type="ChEBI" id="CHEBI:58443"/>
        <dbReference type="ChEBI" id="CHEBI:58475"/>
        <dbReference type="EC" id="4.3.2.2"/>
    </reaction>
    <physiologicalReaction direction="left-to-right" evidence="8">
        <dbReference type="Rhea" id="RHEA:23921"/>
    </physiologicalReaction>
</comment>
<dbReference type="GO" id="GO:0005829">
    <property type="term" value="C:cytosol"/>
    <property type="evidence" value="ECO:0007669"/>
    <property type="project" value="TreeGrafter"/>
</dbReference>
<feature type="domain" description="Adenylosuccinate lyase C-terminal" evidence="13">
    <location>
        <begin position="349"/>
        <end position="429"/>
    </location>
</feature>
<evidence type="ECO:0000256" key="12">
    <source>
        <dbReference type="RuleBase" id="RU361172"/>
    </source>
</evidence>
<evidence type="ECO:0000256" key="6">
    <source>
        <dbReference type="ARBA" id="ARBA00022755"/>
    </source>
</evidence>
<evidence type="ECO:0000256" key="11">
    <source>
        <dbReference type="NCBIfam" id="TIGR00928"/>
    </source>
</evidence>
<dbReference type="InterPro" id="IPR022761">
    <property type="entry name" value="Fumarate_lyase_N"/>
</dbReference>
<keyword evidence="7 12" id="KW-0456">Lyase</keyword>
<evidence type="ECO:0000256" key="2">
    <source>
        <dbReference type="ARBA" id="ARBA00004734"/>
    </source>
</evidence>
<dbReference type="GO" id="GO:0004018">
    <property type="term" value="F:N6-(1,2-dicarboxyethyl)AMP AMP-lyase (fumarate-forming) activity"/>
    <property type="evidence" value="ECO:0007669"/>
    <property type="project" value="UniProtKB-UniRule"/>
</dbReference>
<dbReference type="FunFam" id="1.10.40.30:FF:000007">
    <property type="entry name" value="Adenylosuccinate lyase"/>
    <property type="match status" value="1"/>
</dbReference>
<dbReference type="Pfam" id="PF10397">
    <property type="entry name" value="ADSL_C"/>
    <property type="match status" value="1"/>
</dbReference>
<organism evidence="14 15">
    <name type="scientific">Candidatus Desantisbacteria bacterium CG1_02_38_46</name>
    <dbReference type="NCBI Taxonomy" id="1817893"/>
    <lineage>
        <taxon>Bacteria</taxon>
        <taxon>Candidatus Desantisiibacteriota</taxon>
    </lineage>
</organism>
<evidence type="ECO:0000256" key="5">
    <source>
        <dbReference type="ARBA" id="ARBA00017058"/>
    </source>
</evidence>
<dbReference type="InterPro" id="IPR019468">
    <property type="entry name" value="AdenyloSucc_lyase_C"/>
</dbReference>
<dbReference type="STRING" id="1817893.AUJ66_04475"/>
<dbReference type="EMBL" id="MNUO01000066">
    <property type="protein sequence ID" value="OIN97049.1"/>
    <property type="molecule type" value="Genomic_DNA"/>
</dbReference>
<evidence type="ECO:0000313" key="15">
    <source>
        <dbReference type="Proteomes" id="UP000182278"/>
    </source>
</evidence>
<dbReference type="GO" id="GO:0070626">
    <property type="term" value="F:(S)-2-(5-amino-1-(5-phospho-D-ribosyl)imidazole-4-carboxamido) succinate lyase (fumarate-forming) activity"/>
    <property type="evidence" value="ECO:0007669"/>
    <property type="project" value="TreeGrafter"/>
</dbReference>
<gene>
    <name evidence="14" type="ORF">AUJ66_04475</name>
</gene>
<evidence type="ECO:0000313" key="14">
    <source>
        <dbReference type="EMBL" id="OIN97049.1"/>
    </source>
</evidence>
<dbReference type="PRINTS" id="PR00145">
    <property type="entry name" value="ARGSUCLYASE"/>
</dbReference>
<evidence type="ECO:0000256" key="10">
    <source>
        <dbReference type="ARBA" id="ARBA00049115"/>
    </source>
</evidence>
<evidence type="ECO:0000256" key="9">
    <source>
        <dbReference type="ARBA" id="ARBA00030717"/>
    </source>
</evidence>
<dbReference type="SMART" id="SM00998">
    <property type="entry name" value="ADSL_C"/>
    <property type="match status" value="1"/>
</dbReference>
<comment type="similarity">
    <text evidence="3 12">Belongs to the lyase 1 family. Adenylosuccinate lyase subfamily.</text>
</comment>
<proteinExistence type="inferred from homology"/>
<sequence>MINRYSLPEMKAIWEEENRYRKWLEIEKAICEAMAKLKKIPKSAVLKIRTRTRINLNRIHTLDKITNHEVIAFIRSLQEQVGKDGKYIHLGLTSSDVMDSGLSLQIKESGKIILRDIQELLQTLRAKSRKYKHTVMMGRTHNVHAQPITFGLKLAVWYMEMQRNFQRMKDAVDEISYGKISGAVGTYAEVEPFVEKYVCKKLGLKPAPISNQILQRDRHAQFLTTLAIIATSLDKFCQEIRNLQHTEILEVEEYFSPTQKGSSAMPHKRNPIIAERISGLSRVIRGNAMASLENIPLWHERDISHSSAERVIIPDSCILIDYILQKFTHLIENLNVYPKNMLENLKKSRNLIFSQRVLVNLIEKGMDSRIAYDLVQKNALKAWNNKTDFKEEVKQDSRIKKYLSGLDIENIFNIGYFLKYVDTIFRGLHI</sequence>
<dbReference type="Gene3D" id="1.10.275.10">
    <property type="entry name" value="Fumarase/aspartase (N-terminal domain)"/>
    <property type="match status" value="1"/>
</dbReference>
<dbReference type="InterPro" id="IPR008948">
    <property type="entry name" value="L-Aspartase-like"/>
</dbReference>
<reference evidence="14 15" key="1">
    <citation type="journal article" date="2016" name="Environ. Microbiol.">
        <title>Genomic resolution of a cold subsurface aquifer community provides metabolic insights for novel microbes adapted to high CO concentrations.</title>
        <authorList>
            <person name="Probst A.J."/>
            <person name="Castelle C.J."/>
            <person name="Singh A."/>
            <person name="Brown C.T."/>
            <person name="Anantharaman K."/>
            <person name="Sharon I."/>
            <person name="Hug L.A."/>
            <person name="Burstein D."/>
            <person name="Emerson J.B."/>
            <person name="Thomas B.C."/>
            <person name="Banfield J.F."/>
        </authorList>
    </citation>
    <scope>NUCLEOTIDE SEQUENCE [LARGE SCALE GENOMIC DNA]</scope>
    <source>
        <strain evidence="14">CG1_02_38_46</strain>
    </source>
</reference>
<dbReference type="EC" id="4.3.2.2" evidence="4 11"/>
<dbReference type="InterPro" id="IPR004769">
    <property type="entry name" value="Pur_lyase"/>
</dbReference>
<dbReference type="AlphaFoldDB" id="A0A1J4SC79"/>
<dbReference type="GO" id="GO:0044208">
    <property type="term" value="P:'de novo' AMP biosynthetic process"/>
    <property type="evidence" value="ECO:0007669"/>
    <property type="project" value="UniProtKB-UniPathway"/>
</dbReference>
<dbReference type="PANTHER" id="PTHR43172">
    <property type="entry name" value="ADENYLOSUCCINATE LYASE"/>
    <property type="match status" value="1"/>
</dbReference>
<dbReference type="UniPathway" id="UPA00075">
    <property type="reaction ID" value="UER00336"/>
</dbReference>
<comment type="caution">
    <text evidence="14">The sequence shown here is derived from an EMBL/GenBank/DDBJ whole genome shotgun (WGS) entry which is preliminary data.</text>
</comment>
<dbReference type="UniPathway" id="UPA00074">
    <property type="reaction ID" value="UER00132"/>
</dbReference>
<evidence type="ECO:0000256" key="8">
    <source>
        <dbReference type="ARBA" id="ARBA00024477"/>
    </source>
</evidence>
<dbReference type="NCBIfam" id="TIGR00928">
    <property type="entry name" value="purB"/>
    <property type="match status" value="1"/>
</dbReference>
<dbReference type="CDD" id="cd01360">
    <property type="entry name" value="Adenylsuccinate_lyase_1"/>
    <property type="match status" value="1"/>
</dbReference>